<evidence type="ECO:0000259" key="2">
    <source>
        <dbReference type="Pfam" id="PF12706"/>
    </source>
</evidence>
<evidence type="ECO:0000313" key="4">
    <source>
        <dbReference type="Proteomes" id="UP001194746"/>
    </source>
</evidence>
<dbReference type="AlphaFoldDB" id="A0AAD4GXL4"/>
<name>A0AAD4GXL4_ASPNN</name>
<comment type="caution">
    <text evidence="3">The sequence shown here is derived from an EMBL/GenBank/DDBJ whole genome shotgun (WGS) entry which is preliminary data.</text>
</comment>
<dbReference type="Pfam" id="PF12706">
    <property type="entry name" value="Lactamase_B_2"/>
    <property type="match status" value="1"/>
</dbReference>
<evidence type="ECO:0000256" key="1">
    <source>
        <dbReference type="SAM" id="MobiDB-lite"/>
    </source>
</evidence>
<dbReference type="InterPro" id="IPR050114">
    <property type="entry name" value="UPF0173_UPF0282_UlaG_hydrolase"/>
</dbReference>
<dbReference type="InterPro" id="IPR036866">
    <property type="entry name" value="RibonucZ/Hydroxyglut_hydro"/>
</dbReference>
<dbReference type="SUPFAM" id="SSF56281">
    <property type="entry name" value="Metallo-hydrolase/oxidoreductase"/>
    <property type="match status" value="1"/>
</dbReference>
<evidence type="ECO:0000313" key="3">
    <source>
        <dbReference type="EMBL" id="KAF9893939.1"/>
    </source>
</evidence>
<dbReference type="Proteomes" id="UP001194746">
    <property type="component" value="Unassembled WGS sequence"/>
</dbReference>
<organism evidence="3 4">
    <name type="scientific">Aspergillus nanangensis</name>
    <dbReference type="NCBI Taxonomy" id="2582783"/>
    <lineage>
        <taxon>Eukaryota</taxon>
        <taxon>Fungi</taxon>
        <taxon>Dikarya</taxon>
        <taxon>Ascomycota</taxon>
        <taxon>Pezizomycotina</taxon>
        <taxon>Eurotiomycetes</taxon>
        <taxon>Eurotiomycetidae</taxon>
        <taxon>Eurotiales</taxon>
        <taxon>Aspergillaceae</taxon>
        <taxon>Aspergillus</taxon>
        <taxon>Aspergillus subgen. Circumdati</taxon>
    </lineage>
</organism>
<dbReference type="PANTHER" id="PTHR43546:SF7">
    <property type="entry name" value="METALLO-BETA-LACTAMASE DOMAIN-CONTAINING PROTEIN"/>
    <property type="match status" value="1"/>
</dbReference>
<proteinExistence type="predicted"/>
<dbReference type="PANTHER" id="PTHR43546">
    <property type="entry name" value="UPF0173 METAL-DEPENDENT HYDROLASE MJ1163-RELATED"/>
    <property type="match status" value="1"/>
</dbReference>
<gene>
    <name evidence="3" type="ORF">FE257_008910</name>
</gene>
<dbReference type="Gene3D" id="3.60.15.10">
    <property type="entry name" value="Ribonuclease Z/Hydroxyacylglutathione hydrolase-like"/>
    <property type="match status" value="1"/>
</dbReference>
<feature type="domain" description="Metallo-beta-lactamase" evidence="2">
    <location>
        <begin position="89"/>
        <end position="297"/>
    </location>
</feature>
<feature type="region of interest" description="Disordered" evidence="1">
    <location>
        <begin position="175"/>
        <end position="194"/>
    </location>
</feature>
<reference evidence="3" key="2">
    <citation type="submission" date="2020-02" db="EMBL/GenBank/DDBJ databases">
        <authorList>
            <person name="Gilchrist C.L.M."/>
            <person name="Chooi Y.-H."/>
        </authorList>
    </citation>
    <scope>NUCLEOTIDE SEQUENCE</scope>
    <source>
        <strain evidence="3">MST-FP2251</strain>
    </source>
</reference>
<feature type="region of interest" description="Disordered" evidence="1">
    <location>
        <begin position="1"/>
        <end position="44"/>
    </location>
</feature>
<dbReference type="EMBL" id="VCAU01000005">
    <property type="protein sequence ID" value="KAF9893939.1"/>
    <property type="molecule type" value="Genomic_DNA"/>
</dbReference>
<accession>A0AAD4GXL4</accession>
<reference evidence="3" key="1">
    <citation type="journal article" date="2019" name="Beilstein J. Org. Chem.">
        <title>Nanangenines: drimane sesquiterpenoids as the dominant metabolite cohort of a novel Australian fungus, Aspergillus nanangensis.</title>
        <authorList>
            <person name="Lacey H.J."/>
            <person name="Gilchrist C.L.M."/>
            <person name="Crombie A."/>
            <person name="Kalaitzis J.A."/>
            <person name="Vuong D."/>
            <person name="Rutledge P.J."/>
            <person name="Turner P."/>
            <person name="Pitt J.I."/>
            <person name="Lacey E."/>
            <person name="Chooi Y.H."/>
            <person name="Piggott A.M."/>
        </authorList>
    </citation>
    <scope>NUCLEOTIDE SEQUENCE</scope>
    <source>
        <strain evidence="3">MST-FP2251</strain>
    </source>
</reference>
<dbReference type="InterPro" id="IPR001279">
    <property type="entry name" value="Metallo-B-lactamas"/>
</dbReference>
<keyword evidence="4" id="KW-1185">Reference proteome</keyword>
<sequence>MASPKHLVLDPNDTRPPTIGHPSAFPSERPNAKATKTHPSKAGNENASIYFVGTATTIMEWEGIRIMTDPNFLHNGDHVHLGPGVGSVRRTNPAVDLDKLPRIDAVLLSHYHGDHFDQKVEASLRRDLPIITTPHARSALTSKGPESFTAVYDLAPFQEMNVDIKGDADMRKRPSLRVTGTPGKHVPPTKPPDELKELFHAVPPTNGWMLEFGYTTDNGTFASGYCIYITGDTLLVDEVKEIPQRFPDKHIDLMLAHLGGTTLPSPSAPVTVMVTMDAKQGVELMRCIRPDVTLPIHNDDYEVFVSSLEDFRNEVEQAGLQGGVVYLDRGEEYRFRVKG</sequence>
<protein>
    <recommendedName>
        <fullName evidence="2">Metallo-beta-lactamase domain-containing protein</fullName>
    </recommendedName>
</protein>